<evidence type="ECO:0000313" key="3">
    <source>
        <dbReference type="Proteomes" id="UP000324222"/>
    </source>
</evidence>
<keyword evidence="3" id="KW-1185">Reference proteome</keyword>
<evidence type="ECO:0000313" key="2">
    <source>
        <dbReference type="EMBL" id="MPC52594.1"/>
    </source>
</evidence>
<dbReference type="EMBL" id="VSRR010011005">
    <property type="protein sequence ID" value="MPC52594.1"/>
    <property type="molecule type" value="Genomic_DNA"/>
</dbReference>
<evidence type="ECO:0000256" key="1">
    <source>
        <dbReference type="SAM" id="MobiDB-lite"/>
    </source>
</evidence>
<dbReference type="Proteomes" id="UP000324222">
    <property type="component" value="Unassembled WGS sequence"/>
</dbReference>
<protein>
    <submittedName>
        <fullName evidence="2">Uncharacterized protein</fullName>
    </submittedName>
</protein>
<name>A0A5B7G7U1_PORTR</name>
<proteinExistence type="predicted"/>
<organism evidence="2 3">
    <name type="scientific">Portunus trituberculatus</name>
    <name type="common">Swimming crab</name>
    <name type="synonym">Neptunus trituberculatus</name>
    <dbReference type="NCBI Taxonomy" id="210409"/>
    <lineage>
        <taxon>Eukaryota</taxon>
        <taxon>Metazoa</taxon>
        <taxon>Ecdysozoa</taxon>
        <taxon>Arthropoda</taxon>
        <taxon>Crustacea</taxon>
        <taxon>Multicrustacea</taxon>
        <taxon>Malacostraca</taxon>
        <taxon>Eumalacostraca</taxon>
        <taxon>Eucarida</taxon>
        <taxon>Decapoda</taxon>
        <taxon>Pleocyemata</taxon>
        <taxon>Brachyura</taxon>
        <taxon>Eubrachyura</taxon>
        <taxon>Portunoidea</taxon>
        <taxon>Portunidae</taxon>
        <taxon>Portuninae</taxon>
        <taxon>Portunus</taxon>
    </lineage>
</organism>
<accession>A0A5B7G7U1</accession>
<feature type="compositionally biased region" description="Basic residues" evidence="1">
    <location>
        <begin position="53"/>
        <end position="62"/>
    </location>
</feature>
<sequence length="70" mass="8042">MKTQTLEERSAKTEGEATLLWLCHLAVTVSCQHFPTVCEPDKMTRSLTPVQATRRRRKRGKRKGENSEEV</sequence>
<feature type="region of interest" description="Disordered" evidence="1">
    <location>
        <begin position="42"/>
        <end position="70"/>
    </location>
</feature>
<reference evidence="2 3" key="1">
    <citation type="submission" date="2019-05" db="EMBL/GenBank/DDBJ databases">
        <title>Another draft genome of Portunus trituberculatus and its Hox gene families provides insights of decapod evolution.</title>
        <authorList>
            <person name="Jeong J.-H."/>
            <person name="Song I."/>
            <person name="Kim S."/>
            <person name="Choi T."/>
            <person name="Kim D."/>
            <person name="Ryu S."/>
            <person name="Kim W."/>
        </authorList>
    </citation>
    <scope>NUCLEOTIDE SEQUENCE [LARGE SCALE GENOMIC DNA]</scope>
    <source>
        <tissue evidence="2">Muscle</tissue>
    </source>
</reference>
<comment type="caution">
    <text evidence="2">The sequence shown here is derived from an EMBL/GenBank/DDBJ whole genome shotgun (WGS) entry which is preliminary data.</text>
</comment>
<dbReference type="AlphaFoldDB" id="A0A5B7G7U1"/>
<gene>
    <name evidence="2" type="ORF">E2C01_046466</name>
</gene>
<dbReference type="PROSITE" id="PS51257">
    <property type="entry name" value="PROKAR_LIPOPROTEIN"/>
    <property type="match status" value="1"/>
</dbReference>